<dbReference type="OrthoDB" id="313037at2759"/>
<evidence type="ECO:0000313" key="10">
    <source>
        <dbReference type="Proteomes" id="UP000039865"/>
    </source>
</evidence>
<keyword evidence="2 7" id="KW-0175">Coiled coil</keyword>
<evidence type="ECO:0000256" key="7">
    <source>
        <dbReference type="SAM" id="Coils"/>
    </source>
</evidence>
<evidence type="ECO:0000256" key="4">
    <source>
        <dbReference type="ARBA" id="ARBA00023273"/>
    </source>
</evidence>
<evidence type="ECO:0000259" key="8">
    <source>
        <dbReference type="Pfam" id="PF13868"/>
    </source>
</evidence>
<evidence type="ECO:0000256" key="5">
    <source>
        <dbReference type="ARBA" id="ARBA00033747"/>
    </source>
</evidence>
<dbReference type="InterPro" id="IPR043597">
    <property type="entry name" value="TPH_dom"/>
</dbReference>
<feature type="domain" description="Trichohyalin-plectin-homology" evidence="8">
    <location>
        <begin position="82"/>
        <end position="413"/>
    </location>
</feature>
<comment type="similarity">
    <text evidence="5">Belongs to the CFAP53 family.</text>
</comment>
<reference evidence="9 10" key="1">
    <citation type="submission" date="2014-06" db="EMBL/GenBank/DDBJ databases">
        <authorList>
            <person name="Swart Estienne"/>
        </authorList>
    </citation>
    <scope>NUCLEOTIDE SEQUENCE [LARGE SCALE GENOMIC DNA]</scope>
    <source>
        <strain evidence="9 10">130c</strain>
    </source>
</reference>
<protein>
    <recommendedName>
        <fullName evidence="6">Cilia- and flagella-associated protein 53</fullName>
    </recommendedName>
</protein>
<dbReference type="PANTHER" id="PTHR31183">
    <property type="entry name" value="TRICHOPLEIN KERATIN FILAMENT-BINDING PROTEIN FAMILY MEMBER"/>
    <property type="match status" value="1"/>
</dbReference>
<evidence type="ECO:0000256" key="1">
    <source>
        <dbReference type="ARBA" id="ARBA00004138"/>
    </source>
</evidence>
<evidence type="ECO:0000313" key="9">
    <source>
        <dbReference type="EMBL" id="CDW80697.1"/>
    </source>
</evidence>
<keyword evidence="3" id="KW-0969">Cilium</keyword>
<evidence type="ECO:0000256" key="3">
    <source>
        <dbReference type="ARBA" id="ARBA00023069"/>
    </source>
</evidence>
<organism evidence="9 10">
    <name type="scientific">Stylonychia lemnae</name>
    <name type="common">Ciliate</name>
    <dbReference type="NCBI Taxonomy" id="5949"/>
    <lineage>
        <taxon>Eukaryota</taxon>
        <taxon>Sar</taxon>
        <taxon>Alveolata</taxon>
        <taxon>Ciliophora</taxon>
        <taxon>Intramacronucleata</taxon>
        <taxon>Spirotrichea</taxon>
        <taxon>Stichotrichia</taxon>
        <taxon>Sporadotrichida</taxon>
        <taxon>Oxytrichidae</taxon>
        <taxon>Stylonychinae</taxon>
        <taxon>Stylonychia</taxon>
    </lineage>
</organism>
<gene>
    <name evidence="9" type="primary">Contig18300.g19438</name>
    <name evidence="9" type="ORF">STYLEM_9700</name>
</gene>
<dbReference type="InterPro" id="IPR043596">
    <property type="entry name" value="CFAP53/TCHP"/>
</dbReference>
<comment type="subcellular location">
    <subcellularLocation>
        <location evidence="1">Cell projection</location>
        <location evidence="1">Cilium</location>
    </subcellularLocation>
</comment>
<evidence type="ECO:0000256" key="6">
    <source>
        <dbReference type="ARBA" id="ARBA00033773"/>
    </source>
</evidence>
<proteinExistence type="inferred from homology"/>
<keyword evidence="4" id="KW-0966">Cell projection</keyword>
<dbReference type="Pfam" id="PF13868">
    <property type="entry name" value="TPH"/>
    <property type="match status" value="1"/>
</dbReference>
<accession>A0A078AGN8</accession>
<dbReference type="PANTHER" id="PTHR31183:SF1">
    <property type="entry name" value="CILIA- AND FLAGELLA-ASSOCIATED PROTEIN 53"/>
    <property type="match status" value="1"/>
</dbReference>
<evidence type="ECO:0000256" key="2">
    <source>
        <dbReference type="ARBA" id="ARBA00023054"/>
    </source>
</evidence>
<keyword evidence="10" id="KW-1185">Reference proteome</keyword>
<feature type="coiled-coil region" evidence="7">
    <location>
        <begin position="51"/>
        <end position="94"/>
    </location>
</feature>
<dbReference type="OMA" id="ANMQYTK"/>
<dbReference type="InParanoid" id="A0A078AGN8"/>
<dbReference type="AlphaFoldDB" id="A0A078AGN8"/>
<feature type="coiled-coil region" evidence="7">
    <location>
        <begin position="336"/>
        <end position="363"/>
    </location>
</feature>
<name>A0A078AGN8_STYLE</name>
<dbReference type="Proteomes" id="UP000039865">
    <property type="component" value="Unassembled WGS sequence"/>
</dbReference>
<sequence length="430" mass="53361">MSVRNRLADLKKREESNLVERRQRLKLLLDAEDKMYEQEFMANLETPEQVREKMAQRLYELKERREQERQEQVQRKLEQRFRDTTDDVRREESQFATHHCQFEREKQLMDKQQRTQQQIMEEQIYAQLWKLDLQKKEERERQEAEEKRRLVGDTMSILDWQKETRQLTKQQEKDLTEQEKSMLAAQWKKEEEYERELERQKFVLNRERNLELIRHNEAEKKLREEQLRVEKERDKHMLGNAISREQEIERLEQEEKLKRRGEVVELQKYYLQKAEDKKAEEQLIEHLTWLQSEQQWKMKEDKWRKEEQARVNLMKNVYDQRLQTVELKKKLQDEDQWLVQNEKQKLDAELERLNREAEEKKTREALNRKNYQGDVLRQVNERDREKRRLLQEKMYEERAAKLAEINYVKKIDTTKDANAQVLQAWRTQYQ</sequence>
<dbReference type="EMBL" id="CCKQ01009230">
    <property type="protein sequence ID" value="CDW80697.1"/>
    <property type="molecule type" value="Genomic_DNA"/>
</dbReference>
<dbReference type="GO" id="GO:0005929">
    <property type="term" value="C:cilium"/>
    <property type="evidence" value="ECO:0007669"/>
    <property type="project" value="UniProtKB-SubCell"/>
</dbReference>